<protein>
    <submittedName>
        <fullName evidence="2">Beta-ketoacyl synthase</fullName>
    </submittedName>
</protein>
<accession>A0ABX3U4V5</accession>
<dbReference type="EMBL" id="MRWD01000009">
    <property type="protein sequence ID" value="ORJ22333.1"/>
    <property type="molecule type" value="Genomic_DNA"/>
</dbReference>
<sequence>MNYSLAVLDWHAIAPGVSTSEAWCQWASQPAGSGFKGEIEKSQRIPMMLARRMSPVSRLAVEAALVLLEKHQVDRAVFISRHGELERTYKILQALAQEEQVSPTDFSMSVHNTAAGWMTIAAKNALPVTSLTAGKDSFQQGLIEARAMLSVEGVENVLLIDFDGIVPAPYDDACSEDYSPYCVALILALGNQLTCQRSTEKHINLMPQSLIFLRNFLLENAAFSIGSATGQWQWQRTD</sequence>
<gene>
    <name evidence="2" type="ORF">BS639_05660</name>
</gene>
<evidence type="ECO:0000313" key="2">
    <source>
        <dbReference type="EMBL" id="ORJ22333.1"/>
    </source>
</evidence>
<name>A0ABX3U4V5_9GAMM</name>
<evidence type="ECO:0000259" key="1">
    <source>
        <dbReference type="Pfam" id="PF13723"/>
    </source>
</evidence>
<dbReference type="Pfam" id="PF13723">
    <property type="entry name" value="Ketoacyl-synt_2"/>
    <property type="match status" value="1"/>
</dbReference>
<proteinExistence type="predicted"/>
<dbReference type="Proteomes" id="UP000192722">
    <property type="component" value="Unassembled WGS sequence"/>
</dbReference>
<keyword evidence="3" id="KW-1185">Reference proteome</keyword>
<dbReference type="Gene3D" id="3.40.47.10">
    <property type="match status" value="1"/>
</dbReference>
<dbReference type="SUPFAM" id="SSF53901">
    <property type="entry name" value="Thiolase-like"/>
    <property type="match status" value="1"/>
</dbReference>
<dbReference type="InterPro" id="IPR014030">
    <property type="entry name" value="Ketoacyl_synth_N"/>
</dbReference>
<reference evidence="2 3" key="1">
    <citation type="journal article" date="2017" name="Int. J. Syst. Evol. Microbiol.">
        <title>Rouxiella badensis sp. nov. and Rouxiella silvae sp. nov. isolated from peat bog soil in Germany and emendation of the genus description.</title>
        <authorList>
            <person name="Le Fleche-Mateos A."/>
            <person name="Kugler J.H."/>
            <person name="Hansen S.H."/>
            <person name="Syldatk C."/>
            <person name="Hausmann R."/>
            <person name="Lomprez F."/>
            <person name="Vandenbogaert M."/>
            <person name="Manuguerra J.C."/>
            <person name="Grimont P.A."/>
        </authorList>
    </citation>
    <scope>NUCLEOTIDE SEQUENCE [LARGE SCALE GENOMIC DNA]</scope>
    <source>
        <strain evidence="2 3">213</strain>
    </source>
</reference>
<dbReference type="RefSeq" id="WP_084982467.1">
    <property type="nucleotide sequence ID" value="NZ_CBCSCF010000019.1"/>
</dbReference>
<comment type="caution">
    <text evidence="2">The sequence shown here is derived from an EMBL/GenBank/DDBJ whole genome shotgun (WGS) entry which is preliminary data.</text>
</comment>
<organism evidence="2 3">
    <name type="scientific">Rouxiella silvae</name>
    <dbReference type="NCBI Taxonomy" id="1646373"/>
    <lineage>
        <taxon>Bacteria</taxon>
        <taxon>Pseudomonadati</taxon>
        <taxon>Pseudomonadota</taxon>
        <taxon>Gammaproteobacteria</taxon>
        <taxon>Enterobacterales</taxon>
        <taxon>Yersiniaceae</taxon>
        <taxon>Rouxiella</taxon>
    </lineage>
</organism>
<feature type="domain" description="Beta-ketoacyl synthase-like N-terminal" evidence="1">
    <location>
        <begin position="23"/>
        <end position="235"/>
    </location>
</feature>
<evidence type="ECO:0000313" key="3">
    <source>
        <dbReference type="Proteomes" id="UP000192722"/>
    </source>
</evidence>
<dbReference type="InterPro" id="IPR016039">
    <property type="entry name" value="Thiolase-like"/>
</dbReference>